<gene>
    <name evidence="1" type="ORF">GQ55_4G235500</name>
</gene>
<organism evidence="1 2">
    <name type="scientific">Panicum hallii var. hallii</name>
    <dbReference type="NCBI Taxonomy" id="1504633"/>
    <lineage>
        <taxon>Eukaryota</taxon>
        <taxon>Viridiplantae</taxon>
        <taxon>Streptophyta</taxon>
        <taxon>Embryophyta</taxon>
        <taxon>Tracheophyta</taxon>
        <taxon>Spermatophyta</taxon>
        <taxon>Magnoliopsida</taxon>
        <taxon>Liliopsida</taxon>
        <taxon>Poales</taxon>
        <taxon>Poaceae</taxon>
        <taxon>PACMAD clade</taxon>
        <taxon>Panicoideae</taxon>
        <taxon>Panicodae</taxon>
        <taxon>Paniceae</taxon>
        <taxon>Panicinae</taxon>
        <taxon>Panicum</taxon>
        <taxon>Panicum sect. Panicum</taxon>
    </lineage>
</organism>
<evidence type="ECO:0000313" key="2">
    <source>
        <dbReference type="Proteomes" id="UP000244336"/>
    </source>
</evidence>
<evidence type="ECO:0000313" key="1">
    <source>
        <dbReference type="EMBL" id="PUZ61007.1"/>
    </source>
</evidence>
<sequence length="53" mass="6080">MKGPGLPHSSSICSGFSVSIMFFYKNTTMDYNFGNFGLFIFNIKLLYNINQHH</sequence>
<dbReference type="EMBL" id="CM009752">
    <property type="protein sequence ID" value="PUZ61007.1"/>
    <property type="molecule type" value="Genomic_DNA"/>
</dbReference>
<reference evidence="1 2" key="1">
    <citation type="submission" date="2018-04" db="EMBL/GenBank/DDBJ databases">
        <title>WGS assembly of Panicum hallii var. hallii HAL2.</title>
        <authorList>
            <person name="Lovell J."/>
            <person name="Jenkins J."/>
            <person name="Lowry D."/>
            <person name="Mamidi S."/>
            <person name="Sreedasyam A."/>
            <person name="Weng X."/>
            <person name="Barry K."/>
            <person name="Bonette J."/>
            <person name="Campitelli B."/>
            <person name="Daum C."/>
            <person name="Gordon S."/>
            <person name="Gould B."/>
            <person name="Lipzen A."/>
            <person name="MacQueen A."/>
            <person name="Palacio-Mejia J."/>
            <person name="Plott C."/>
            <person name="Shakirov E."/>
            <person name="Shu S."/>
            <person name="Yoshinaga Y."/>
            <person name="Zane M."/>
            <person name="Rokhsar D."/>
            <person name="Grimwood J."/>
            <person name="Schmutz J."/>
            <person name="Juenger T."/>
        </authorList>
    </citation>
    <scope>NUCLEOTIDE SEQUENCE [LARGE SCALE GENOMIC DNA]</scope>
    <source>
        <strain evidence="2">cv. HAL2</strain>
    </source>
</reference>
<dbReference type="AlphaFoldDB" id="A0A2T7DZM7"/>
<accession>A0A2T7DZM7</accession>
<name>A0A2T7DZM7_9POAL</name>
<protein>
    <submittedName>
        <fullName evidence="1">Uncharacterized protein</fullName>
    </submittedName>
</protein>
<dbReference type="Gramene" id="PUZ61007">
    <property type="protein sequence ID" value="PUZ61007"/>
    <property type="gene ID" value="GQ55_4G235500"/>
</dbReference>
<keyword evidence="2" id="KW-1185">Reference proteome</keyword>
<proteinExistence type="predicted"/>
<dbReference type="Proteomes" id="UP000244336">
    <property type="component" value="Chromosome 4"/>
</dbReference>